<dbReference type="PANTHER" id="PTHR47506:SF1">
    <property type="entry name" value="HTH-TYPE TRANSCRIPTIONAL REGULATOR YJDC"/>
    <property type="match status" value="1"/>
</dbReference>
<keyword evidence="7" id="KW-1185">Reference proteome</keyword>
<dbReference type="AlphaFoldDB" id="A0A075UWW8"/>
<dbReference type="eggNOG" id="COG1309">
    <property type="taxonomic scope" value="Bacteria"/>
</dbReference>
<evidence type="ECO:0000256" key="2">
    <source>
        <dbReference type="ARBA" id="ARBA00023125"/>
    </source>
</evidence>
<sequence>MARPKEFDERAAVGRAMDAFWARGYEGTSTQALCQATGLGRSSIYNTFTSKHALFMRALDHYAERGITARTALLEESGTGVERFRALFAYTIDEEVEHPGRGCLVVNTVAEFGERDPEIKARIDADTRRHIALLSACAKEGQLDGTIDARREPGAVAEFAHSTVAGLRLMSRRGAGRAAMEAVAAIAVDAIAAK</sequence>
<dbReference type="RefSeq" id="WP_038513951.1">
    <property type="nucleotide sequence ID" value="NZ_CP008953.1"/>
</dbReference>
<dbReference type="STRING" id="208439.AJAP_20240"/>
<keyword evidence="3" id="KW-0804">Transcription</keyword>
<keyword evidence="1" id="KW-0805">Transcription regulation</keyword>
<dbReference type="InterPro" id="IPR001647">
    <property type="entry name" value="HTH_TetR"/>
</dbReference>
<evidence type="ECO:0000313" key="7">
    <source>
        <dbReference type="Proteomes" id="UP000028492"/>
    </source>
</evidence>
<dbReference type="PROSITE" id="PS50977">
    <property type="entry name" value="HTH_TETR_2"/>
    <property type="match status" value="1"/>
</dbReference>
<dbReference type="PANTHER" id="PTHR47506">
    <property type="entry name" value="TRANSCRIPTIONAL REGULATORY PROTEIN"/>
    <property type="match status" value="1"/>
</dbReference>
<feature type="domain" description="HTH tetR-type" evidence="5">
    <location>
        <begin position="6"/>
        <end position="66"/>
    </location>
</feature>
<accession>A0A075UWW8</accession>
<keyword evidence="2 4" id="KW-0238">DNA-binding</keyword>
<protein>
    <recommendedName>
        <fullName evidence="5">HTH tetR-type domain-containing protein</fullName>
    </recommendedName>
</protein>
<dbReference type="HOGENOM" id="CLU_069356_28_0_11"/>
<feature type="DNA-binding region" description="H-T-H motif" evidence="4">
    <location>
        <begin position="29"/>
        <end position="48"/>
    </location>
</feature>
<dbReference type="InterPro" id="IPR036271">
    <property type="entry name" value="Tet_transcr_reg_TetR-rel_C_sf"/>
</dbReference>
<evidence type="ECO:0000256" key="3">
    <source>
        <dbReference type="ARBA" id="ARBA00023163"/>
    </source>
</evidence>
<dbReference type="SUPFAM" id="SSF46689">
    <property type="entry name" value="Homeodomain-like"/>
    <property type="match status" value="1"/>
</dbReference>
<dbReference type="GO" id="GO:0003677">
    <property type="term" value="F:DNA binding"/>
    <property type="evidence" value="ECO:0007669"/>
    <property type="project" value="UniProtKB-UniRule"/>
</dbReference>
<name>A0A075UWW8_9PSEU</name>
<gene>
    <name evidence="6" type="ORF">AJAP_20240</name>
</gene>
<dbReference type="Gene3D" id="1.10.10.60">
    <property type="entry name" value="Homeodomain-like"/>
    <property type="match status" value="1"/>
</dbReference>
<dbReference type="SUPFAM" id="SSF48498">
    <property type="entry name" value="Tetracyclin repressor-like, C-terminal domain"/>
    <property type="match status" value="1"/>
</dbReference>
<evidence type="ECO:0000256" key="1">
    <source>
        <dbReference type="ARBA" id="ARBA00023015"/>
    </source>
</evidence>
<proteinExistence type="predicted"/>
<reference evidence="6 7" key="1">
    <citation type="journal article" date="2014" name="J. Biotechnol.">
        <title>Complete genome sequence of the actinobacterium Amycolatopsis japonica MG417-CF17(T) (=DSM 44213T) producing (S,S)-N,N'-ethylenediaminedisuccinic acid.</title>
        <authorList>
            <person name="Stegmann E."/>
            <person name="Albersmeier A."/>
            <person name="Spohn M."/>
            <person name="Gert H."/>
            <person name="Weber T."/>
            <person name="Wohlleben W."/>
            <person name="Kalinowski J."/>
            <person name="Ruckert C."/>
        </authorList>
    </citation>
    <scope>NUCLEOTIDE SEQUENCE [LARGE SCALE GENOMIC DNA]</scope>
    <source>
        <strain evidence="7">MG417-CF17 (DSM 44213)</strain>
    </source>
</reference>
<dbReference type="InterPro" id="IPR011075">
    <property type="entry name" value="TetR_C"/>
</dbReference>
<dbReference type="Pfam" id="PF00440">
    <property type="entry name" value="TetR_N"/>
    <property type="match status" value="1"/>
</dbReference>
<dbReference type="Pfam" id="PF16925">
    <property type="entry name" value="TetR_C_13"/>
    <property type="match status" value="1"/>
</dbReference>
<evidence type="ECO:0000259" key="5">
    <source>
        <dbReference type="PROSITE" id="PS50977"/>
    </source>
</evidence>
<dbReference type="KEGG" id="aja:AJAP_20240"/>
<evidence type="ECO:0000256" key="4">
    <source>
        <dbReference type="PROSITE-ProRule" id="PRU00335"/>
    </source>
</evidence>
<dbReference type="Gene3D" id="1.10.357.10">
    <property type="entry name" value="Tetracycline Repressor, domain 2"/>
    <property type="match status" value="1"/>
</dbReference>
<dbReference type="Proteomes" id="UP000028492">
    <property type="component" value="Chromosome"/>
</dbReference>
<evidence type="ECO:0000313" key="6">
    <source>
        <dbReference type="EMBL" id="AIG76909.1"/>
    </source>
</evidence>
<dbReference type="EMBL" id="CP008953">
    <property type="protein sequence ID" value="AIG76909.1"/>
    <property type="molecule type" value="Genomic_DNA"/>
</dbReference>
<dbReference type="InterPro" id="IPR009057">
    <property type="entry name" value="Homeodomain-like_sf"/>
</dbReference>
<organism evidence="6 7">
    <name type="scientific">Amycolatopsis japonica</name>
    <dbReference type="NCBI Taxonomy" id="208439"/>
    <lineage>
        <taxon>Bacteria</taxon>
        <taxon>Bacillati</taxon>
        <taxon>Actinomycetota</taxon>
        <taxon>Actinomycetes</taxon>
        <taxon>Pseudonocardiales</taxon>
        <taxon>Pseudonocardiaceae</taxon>
        <taxon>Amycolatopsis</taxon>
        <taxon>Amycolatopsis japonica group</taxon>
    </lineage>
</organism>